<organism evidence="2 3">
    <name type="scientific">Somion occarium</name>
    <dbReference type="NCBI Taxonomy" id="3059160"/>
    <lineage>
        <taxon>Eukaryota</taxon>
        <taxon>Fungi</taxon>
        <taxon>Dikarya</taxon>
        <taxon>Basidiomycota</taxon>
        <taxon>Agaricomycotina</taxon>
        <taxon>Agaricomycetes</taxon>
        <taxon>Polyporales</taxon>
        <taxon>Cerrenaceae</taxon>
        <taxon>Somion</taxon>
    </lineage>
</organism>
<keyword evidence="3" id="KW-1185">Reference proteome</keyword>
<reference evidence="3" key="1">
    <citation type="submission" date="2024-04" db="EMBL/GenBank/DDBJ databases">
        <authorList>
            <person name="Shaw F."/>
            <person name="Minotto A."/>
        </authorList>
    </citation>
    <scope>NUCLEOTIDE SEQUENCE [LARGE SCALE GENOMIC DNA]</scope>
</reference>
<dbReference type="Pfam" id="PF20415">
    <property type="entry name" value="DUF6699"/>
    <property type="match status" value="1"/>
</dbReference>
<gene>
    <name evidence="2" type="ORF">GFSPODELE1_LOCUS2390</name>
</gene>
<dbReference type="EMBL" id="OZ037954">
    <property type="protein sequence ID" value="CAL1698900.1"/>
    <property type="molecule type" value="Genomic_DNA"/>
</dbReference>
<name>A0ABP1CT97_9APHY</name>
<dbReference type="InterPro" id="IPR046522">
    <property type="entry name" value="DUF6699"/>
</dbReference>
<protein>
    <recommendedName>
        <fullName evidence="1">DUF6699 domain-containing protein</fullName>
    </recommendedName>
</protein>
<proteinExistence type="predicted"/>
<evidence type="ECO:0000313" key="2">
    <source>
        <dbReference type="EMBL" id="CAL1698900.1"/>
    </source>
</evidence>
<accession>A0ABP1CT97</accession>
<sequence length="214" mass="23655">MPSNSRHVQFNPNVTVFIISSDDKPAAEPITTNSSLRSLIEVCDLRASSYSATPDTPQASPIRWDVSTPPPLSNIQWTSAVIQASILDKLCHSNADDAIEVTVSTPSFLAKVPTTSYVNLFPPFVWERGQSLFRVVYDYFNSKVASSEWQRMPPEWRNIAVQARLKHCGSDNEKKAEGIKRVDLLGSTKLFGGFEADPESDGLVLVLRNKDGSL</sequence>
<evidence type="ECO:0000313" key="3">
    <source>
        <dbReference type="Proteomes" id="UP001497453"/>
    </source>
</evidence>
<evidence type="ECO:0000259" key="1">
    <source>
        <dbReference type="Pfam" id="PF20415"/>
    </source>
</evidence>
<feature type="domain" description="DUF6699" evidence="1">
    <location>
        <begin position="130"/>
        <end position="197"/>
    </location>
</feature>
<dbReference type="Proteomes" id="UP001497453">
    <property type="component" value="Chromosome 11"/>
</dbReference>